<comment type="caution">
    <text evidence="1">The sequence shown here is derived from an EMBL/GenBank/DDBJ whole genome shotgun (WGS) entry which is preliminary data.</text>
</comment>
<dbReference type="Gene3D" id="2.40.50.770">
    <property type="entry name" value="RecQ-mediated genome instability protein Rmi1, C-terminal domain"/>
    <property type="match status" value="1"/>
</dbReference>
<protein>
    <submittedName>
        <fullName evidence="1">Uncharacterized protein</fullName>
    </submittedName>
</protein>
<evidence type="ECO:0000313" key="2">
    <source>
        <dbReference type="Proteomes" id="UP000298030"/>
    </source>
</evidence>
<organism evidence="1 2">
    <name type="scientific">Coprinellus micaceus</name>
    <name type="common">Glistening ink-cap mushroom</name>
    <name type="synonym">Coprinus micaceus</name>
    <dbReference type="NCBI Taxonomy" id="71717"/>
    <lineage>
        <taxon>Eukaryota</taxon>
        <taxon>Fungi</taxon>
        <taxon>Dikarya</taxon>
        <taxon>Basidiomycota</taxon>
        <taxon>Agaricomycotina</taxon>
        <taxon>Agaricomycetes</taxon>
        <taxon>Agaricomycetidae</taxon>
        <taxon>Agaricales</taxon>
        <taxon>Agaricineae</taxon>
        <taxon>Psathyrellaceae</taxon>
        <taxon>Coprinellus</taxon>
    </lineage>
</organism>
<proteinExistence type="predicted"/>
<dbReference type="Proteomes" id="UP000298030">
    <property type="component" value="Unassembled WGS sequence"/>
</dbReference>
<dbReference type="AlphaFoldDB" id="A0A4Y7SF36"/>
<name>A0A4Y7SF36_COPMI</name>
<keyword evidence="2" id="KW-1185">Reference proteome</keyword>
<accession>A0A4Y7SF36</accession>
<evidence type="ECO:0000313" key="1">
    <source>
        <dbReference type="EMBL" id="TEB20219.1"/>
    </source>
</evidence>
<gene>
    <name evidence="1" type="ORF">FA13DRAFT_1717969</name>
</gene>
<reference evidence="1 2" key="1">
    <citation type="journal article" date="2019" name="Nat. Ecol. Evol.">
        <title>Megaphylogeny resolves global patterns of mushroom evolution.</title>
        <authorList>
            <person name="Varga T."/>
            <person name="Krizsan K."/>
            <person name="Foldi C."/>
            <person name="Dima B."/>
            <person name="Sanchez-Garcia M."/>
            <person name="Sanchez-Ramirez S."/>
            <person name="Szollosi G.J."/>
            <person name="Szarkandi J.G."/>
            <person name="Papp V."/>
            <person name="Albert L."/>
            <person name="Andreopoulos W."/>
            <person name="Angelini C."/>
            <person name="Antonin V."/>
            <person name="Barry K.W."/>
            <person name="Bougher N.L."/>
            <person name="Buchanan P."/>
            <person name="Buyck B."/>
            <person name="Bense V."/>
            <person name="Catcheside P."/>
            <person name="Chovatia M."/>
            <person name="Cooper J."/>
            <person name="Damon W."/>
            <person name="Desjardin D."/>
            <person name="Finy P."/>
            <person name="Geml J."/>
            <person name="Haridas S."/>
            <person name="Hughes K."/>
            <person name="Justo A."/>
            <person name="Karasinski D."/>
            <person name="Kautmanova I."/>
            <person name="Kiss B."/>
            <person name="Kocsube S."/>
            <person name="Kotiranta H."/>
            <person name="LaButti K.M."/>
            <person name="Lechner B.E."/>
            <person name="Liimatainen K."/>
            <person name="Lipzen A."/>
            <person name="Lukacs Z."/>
            <person name="Mihaltcheva S."/>
            <person name="Morgado L.N."/>
            <person name="Niskanen T."/>
            <person name="Noordeloos M.E."/>
            <person name="Ohm R.A."/>
            <person name="Ortiz-Santana B."/>
            <person name="Ovrebo C."/>
            <person name="Racz N."/>
            <person name="Riley R."/>
            <person name="Savchenko A."/>
            <person name="Shiryaev A."/>
            <person name="Soop K."/>
            <person name="Spirin V."/>
            <person name="Szebenyi C."/>
            <person name="Tomsovsky M."/>
            <person name="Tulloss R.E."/>
            <person name="Uehling J."/>
            <person name="Grigoriev I.V."/>
            <person name="Vagvolgyi C."/>
            <person name="Papp T."/>
            <person name="Martin F.M."/>
            <person name="Miettinen O."/>
            <person name="Hibbett D.S."/>
            <person name="Nagy L.G."/>
        </authorList>
    </citation>
    <scope>NUCLEOTIDE SEQUENCE [LARGE SCALE GENOMIC DNA]</scope>
    <source>
        <strain evidence="1 2">FP101781</strain>
    </source>
</reference>
<dbReference type="EMBL" id="QPFP01000149">
    <property type="protein sequence ID" value="TEB20219.1"/>
    <property type="molecule type" value="Genomic_DNA"/>
</dbReference>
<dbReference type="InterPro" id="IPR042470">
    <property type="entry name" value="RMI1_N_C_sf"/>
</dbReference>
<sequence>MCEGAFGVDSAREESINSRVMIDGTSALSDRSSSLDGGSDERDRLFHLDLLDLAGKREVATSTQLLRFKDDLPDYPGEFQFLEYRPLPFKLGRTSMGIKASPVALDQRPSYRGGVGYLEPESVEVLGGSVKSLEPAHMATLHRGFGARIIEELCLAKSLNIHPKGLYFIDLEDAEDEDEDDAP</sequence>